<dbReference type="Proteomes" id="UP000886268">
    <property type="component" value="Unassembled WGS sequence"/>
</dbReference>
<feature type="signal peptide" evidence="2">
    <location>
        <begin position="1"/>
        <end position="23"/>
    </location>
</feature>
<gene>
    <name evidence="4" type="ORF">ENJ03_03290</name>
</gene>
<dbReference type="Gene3D" id="2.40.160.20">
    <property type="match status" value="1"/>
</dbReference>
<feature type="chain" id="PRO_5031103075" description="Outer membrane protein beta-barrel domain-containing protein" evidence="2">
    <location>
        <begin position="24"/>
        <end position="228"/>
    </location>
</feature>
<comment type="caution">
    <text evidence="4">The sequence shown here is derived from an EMBL/GenBank/DDBJ whole genome shotgun (WGS) entry which is preliminary data.</text>
</comment>
<evidence type="ECO:0000256" key="2">
    <source>
        <dbReference type="SAM" id="SignalP"/>
    </source>
</evidence>
<dbReference type="AlphaFoldDB" id="A0A7V1N2Q4"/>
<dbReference type="InterPro" id="IPR027385">
    <property type="entry name" value="Beta-barrel_OMP"/>
</dbReference>
<reference evidence="4" key="1">
    <citation type="journal article" date="2020" name="mSystems">
        <title>Genome- and Community-Level Interaction Insights into Carbon Utilization and Element Cycling Functions of Hydrothermarchaeota in Hydrothermal Sediment.</title>
        <authorList>
            <person name="Zhou Z."/>
            <person name="Liu Y."/>
            <person name="Xu W."/>
            <person name="Pan J."/>
            <person name="Luo Z.H."/>
            <person name="Li M."/>
        </authorList>
    </citation>
    <scope>NUCLEOTIDE SEQUENCE [LARGE SCALE GENOMIC DNA]</scope>
    <source>
        <strain evidence="4">HyVt-45</strain>
    </source>
</reference>
<dbReference type="InterPro" id="IPR011250">
    <property type="entry name" value="OMP/PagP_B-barrel"/>
</dbReference>
<evidence type="ECO:0000313" key="4">
    <source>
        <dbReference type="EMBL" id="HEB74226.1"/>
    </source>
</evidence>
<dbReference type="GO" id="GO:0055085">
    <property type="term" value="P:transmembrane transport"/>
    <property type="evidence" value="ECO:0007669"/>
    <property type="project" value="TreeGrafter"/>
</dbReference>
<organism evidence="4">
    <name type="scientific">Desulfofervidus auxilii</name>
    <dbReference type="NCBI Taxonomy" id="1621989"/>
    <lineage>
        <taxon>Bacteria</taxon>
        <taxon>Pseudomonadati</taxon>
        <taxon>Thermodesulfobacteriota</taxon>
        <taxon>Candidatus Desulfofervidia</taxon>
        <taxon>Candidatus Desulfofervidales</taxon>
        <taxon>Candidatus Desulfofervidaceae</taxon>
        <taxon>Candidatus Desulfofervidus</taxon>
    </lineage>
</organism>
<protein>
    <recommendedName>
        <fullName evidence="3">Outer membrane protein beta-barrel domain-containing protein</fullName>
    </recommendedName>
</protein>
<evidence type="ECO:0000256" key="1">
    <source>
        <dbReference type="ARBA" id="ARBA00022729"/>
    </source>
</evidence>
<keyword evidence="1 2" id="KW-0732">Signal</keyword>
<feature type="domain" description="Outer membrane protein beta-barrel" evidence="3">
    <location>
        <begin position="18"/>
        <end position="214"/>
    </location>
</feature>
<accession>A0A7V1N2Q4</accession>
<dbReference type="EMBL" id="DRKW01000191">
    <property type="protein sequence ID" value="HEB74226.1"/>
    <property type="molecule type" value="Genomic_DNA"/>
</dbReference>
<dbReference type="Pfam" id="PF13505">
    <property type="entry name" value="OMP_b-brl"/>
    <property type="match status" value="1"/>
</dbReference>
<evidence type="ECO:0000259" key="3">
    <source>
        <dbReference type="Pfam" id="PF13505"/>
    </source>
</evidence>
<sequence>MGKKWLIGLVVGVFMMVSGLAGAQPISNTSHKVGIGFRVNGILPSEDTFFEHELDTKNQAMLGASLSYGVNEWLTLEAAFDYSLDIDLKDKTDNIKIGKINVYPLTFSAQLRYLTKNPQYYTWMVPYITLGFGYYFVDGDVAGEYEKHWGNEVNLDFDGAWGGHIGLGIDFFASERLSVGFEARYFWASGEVERAVDTPVGPSKEKIDYDLNSWMIGANIKYYFDFGK</sequence>
<dbReference type="PANTHER" id="PTHR36920:SF1">
    <property type="entry name" value="OUTER MEMBRANE PROTEIN W"/>
    <property type="match status" value="1"/>
</dbReference>
<proteinExistence type="predicted"/>
<dbReference type="InterPro" id="IPR005618">
    <property type="entry name" value="OMPW"/>
</dbReference>
<name>A0A7V1N2Q4_DESA2</name>
<dbReference type="SUPFAM" id="SSF56925">
    <property type="entry name" value="OMPA-like"/>
    <property type="match status" value="1"/>
</dbReference>
<dbReference type="GO" id="GO:0019867">
    <property type="term" value="C:outer membrane"/>
    <property type="evidence" value="ECO:0007669"/>
    <property type="project" value="InterPro"/>
</dbReference>
<dbReference type="PANTHER" id="PTHR36920">
    <property type="match status" value="1"/>
</dbReference>